<reference evidence="1" key="2">
    <citation type="submission" date="2025-09" db="UniProtKB">
        <authorList>
            <consortium name="Ensembl"/>
        </authorList>
    </citation>
    <scope>IDENTIFICATION</scope>
</reference>
<dbReference type="PANTHER" id="PTHR14889">
    <property type="entry name" value="RCG36411"/>
    <property type="match status" value="1"/>
</dbReference>
<sequence>MLSEGYLCGIPYLCEDFMSSKLYSKQGPEETVHEMSSLCGFTYASMDETQNKSLFQRWSVGKLISSGCSKGSKCSRRQTDSVRQATQNSFDRQTSPVEDICGGSIIDTYLVPSSCQSICKNYNDLHIAGGHVMPISSVTKDFTCDSGIGPFLESSEIPPPIESMMMPTNDLSRKPVQGYSSCWRVASIMQHQQPLSNSMLNDYLEQKVMELYKQYIMDSMVNCVSLNQILASELIMTNVDQITQQISRERNMETTKAKDMVINCLLRVASGKLSTEMSTPSLHISQYSNINAETASVKMA</sequence>
<keyword evidence="2" id="KW-1185">Reference proteome</keyword>
<dbReference type="PANTHER" id="PTHR14889:SF3">
    <property type="entry name" value="TLR ADAPTER INTERACTING WITH SLC15A4 ON THE LYSOSOME"/>
    <property type="match status" value="1"/>
</dbReference>
<dbReference type="GO" id="GO:0036020">
    <property type="term" value="C:endolysosome membrane"/>
    <property type="evidence" value="ECO:0007669"/>
    <property type="project" value="Ensembl"/>
</dbReference>
<name>A0A7M4E6J2_CROPO</name>
<evidence type="ECO:0000313" key="1">
    <source>
        <dbReference type="Ensembl" id="ENSCPRP00005005074.1"/>
    </source>
</evidence>
<evidence type="ECO:0000313" key="2">
    <source>
        <dbReference type="Proteomes" id="UP000594220"/>
    </source>
</evidence>
<proteinExistence type="predicted"/>
<dbReference type="AlphaFoldDB" id="A0A7M4E6J2"/>
<dbReference type="Pfam" id="PF15133">
    <property type="entry name" value="TASL"/>
    <property type="match status" value="1"/>
</dbReference>
<dbReference type="GO" id="GO:0005829">
    <property type="term" value="C:cytosol"/>
    <property type="evidence" value="ECO:0007669"/>
    <property type="project" value="Ensembl"/>
</dbReference>
<dbReference type="GO" id="GO:0035751">
    <property type="term" value="P:regulation of lysosomal lumen pH"/>
    <property type="evidence" value="ECO:0007669"/>
    <property type="project" value="Ensembl"/>
</dbReference>
<dbReference type="GO" id="GO:0005654">
    <property type="term" value="C:nucleoplasm"/>
    <property type="evidence" value="ECO:0007669"/>
    <property type="project" value="Ensembl"/>
</dbReference>
<dbReference type="GO" id="GO:0034161">
    <property type="term" value="P:positive regulation of toll-like receptor 8 signaling pathway"/>
    <property type="evidence" value="ECO:0007669"/>
    <property type="project" value="Ensembl"/>
</dbReference>
<dbReference type="GO" id="GO:0034121">
    <property type="term" value="P:regulation of toll-like receptor signaling pathway"/>
    <property type="evidence" value="ECO:0007669"/>
    <property type="project" value="InterPro"/>
</dbReference>
<protein>
    <submittedName>
        <fullName evidence="1">TLR adaptor interacting with endolysosomal SLC15A4</fullName>
    </submittedName>
</protein>
<dbReference type="GO" id="GO:0034157">
    <property type="term" value="P:positive regulation of toll-like receptor 7 signaling pathway"/>
    <property type="evidence" value="ECO:0007669"/>
    <property type="project" value="Ensembl"/>
</dbReference>
<dbReference type="OMA" id="MFHDSSP"/>
<dbReference type="Proteomes" id="UP000594220">
    <property type="component" value="Unplaced"/>
</dbReference>
<gene>
    <name evidence="1" type="primary">TASL</name>
</gene>
<dbReference type="InterPro" id="IPR027869">
    <property type="entry name" value="TASL"/>
</dbReference>
<dbReference type="Ensembl" id="ENSCPRT00005005929.1">
    <property type="protein sequence ID" value="ENSCPRP00005005074.1"/>
    <property type="gene ID" value="ENSCPRG00005003640.1"/>
</dbReference>
<dbReference type="GeneTree" id="ENSGT00390000011425"/>
<reference evidence="1" key="1">
    <citation type="submission" date="2025-08" db="UniProtKB">
        <authorList>
            <consortium name="Ensembl"/>
        </authorList>
    </citation>
    <scope>IDENTIFICATION</scope>
</reference>
<organism evidence="1 2">
    <name type="scientific">Crocodylus porosus</name>
    <name type="common">Saltwater crocodile</name>
    <name type="synonym">Estuarine crocodile</name>
    <dbReference type="NCBI Taxonomy" id="8502"/>
    <lineage>
        <taxon>Eukaryota</taxon>
        <taxon>Metazoa</taxon>
        <taxon>Chordata</taxon>
        <taxon>Craniata</taxon>
        <taxon>Vertebrata</taxon>
        <taxon>Euteleostomi</taxon>
        <taxon>Archelosauria</taxon>
        <taxon>Archosauria</taxon>
        <taxon>Crocodylia</taxon>
        <taxon>Longirostres</taxon>
        <taxon>Crocodylidae</taxon>
        <taxon>Crocodylus</taxon>
    </lineage>
</organism>
<accession>A0A7M4E6J2</accession>